<dbReference type="GeneID" id="92205949"/>
<evidence type="ECO:0000256" key="4">
    <source>
        <dbReference type="ARBA" id="ARBA00023136"/>
    </source>
</evidence>
<feature type="transmembrane region" description="Helical" evidence="6">
    <location>
        <begin position="473"/>
        <end position="496"/>
    </location>
</feature>
<keyword evidence="4 6" id="KW-0472">Membrane</keyword>
<dbReference type="Proteomes" id="UP001497383">
    <property type="component" value="Chromosome 1"/>
</dbReference>
<feature type="transmembrane region" description="Helical" evidence="6">
    <location>
        <begin position="277"/>
        <end position="296"/>
    </location>
</feature>
<evidence type="ECO:0008006" key="9">
    <source>
        <dbReference type="Google" id="ProtNLM"/>
    </source>
</evidence>
<feature type="transmembrane region" description="Helical" evidence="6">
    <location>
        <begin position="407"/>
        <end position="426"/>
    </location>
</feature>
<keyword evidence="2 6" id="KW-0812">Transmembrane</keyword>
<keyword evidence="8" id="KW-1185">Reference proteome</keyword>
<feature type="transmembrane region" description="Helical" evidence="6">
    <location>
        <begin position="196"/>
        <end position="220"/>
    </location>
</feature>
<dbReference type="InterPro" id="IPR011701">
    <property type="entry name" value="MFS"/>
</dbReference>
<dbReference type="RefSeq" id="XP_066827691.1">
    <property type="nucleotide sequence ID" value="XM_066976708.1"/>
</dbReference>
<feature type="transmembrane region" description="Helical" evidence="6">
    <location>
        <begin position="87"/>
        <end position="104"/>
    </location>
</feature>
<dbReference type="InterPro" id="IPR036259">
    <property type="entry name" value="MFS_trans_sf"/>
</dbReference>
<comment type="subcellular location">
    <subcellularLocation>
        <location evidence="1">Membrane</location>
        <topology evidence="1">Multi-pass membrane protein</topology>
    </subcellularLocation>
</comment>
<dbReference type="PANTHER" id="PTHR23507">
    <property type="entry name" value="ZGC:174356"/>
    <property type="match status" value="1"/>
</dbReference>
<feature type="transmembrane region" description="Helical" evidence="6">
    <location>
        <begin position="508"/>
        <end position="530"/>
    </location>
</feature>
<dbReference type="EMBL" id="OZ022405">
    <property type="protein sequence ID" value="CAK9436195.1"/>
    <property type="molecule type" value="Genomic_DNA"/>
</dbReference>
<evidence type="ECO:0000256" key="1">
    <source>
        <dbReference type="ARBA" id="ARBA00004141"/>
    </source>
</evidence>
<evidence type="ECO:0000256" key="3">
    <source>
        <dbReference type="ARBA" id="ARBA00022989"/>
    </source>
</evidence>
<accession>A0ABP0ZFA6</accession>
<feature type="transmembrane region" description="Helical" evidence="6">
    <location>
        <begin position="232"/>
        <end position="257"/>
    </location>
</feature>
<dbReference type="Gene3D" id="1.20.1250.20">
    <property type="entry name" value="MFS general substrate transporter like domains"/>
    <property type="match status" value="1"/>
</dbReference>
<evidence type="ECO:0000256" key="2">
    <source>
        <dbReference type="ARBA" id="ARBA00022692"/>
    </source>
</evidence>
<name>A0ABP0ZFA6_9ASCO</name>
<keyword evidence="3 6" id="KW-1133">Transmembrane helix</keyword>
<proteinExistence type="predicted"/>
<feature type="region of interest" description="Disordered" evidence="5">
    <location>
        <begin position="1"/>
        <end position="34"/>
    </location>
</feature>
<dbReference type="Pfam" id="PF07690">
    <property type="entry name" value="MFS_1"/>
    <property type="match status" value="1"/>
</dbReference>
<evidence type="ECO:0000256" key="6">
    <source>
        <dbReference type="SAM" id="Phobius"/>
    </source>
</evidence>
<reference evidence="7 8" key="1">
    <citation type="submission" date="2024-03" db="EMBL/GenBank/DDBJ databases">
        <authorList>
            <person name="Brejova B."/>
        </authorList>
    </citation>
    <scope>NUCLEOTIDE SEQUENCE [LARGE SCALE GENOMIC DNA]</scope>
    <source>
        <strain evidence="7 8">CBS 14171</strain>
    </source>
</reference>
<protein>
    <recommendedName>
        <fullName evidence="9">Major facilitator superfamily (MFS) profile domain-containing protein</fullName>
    </recommendedName>
</protein>
<organism evidence="7 8">
    <name type="scientific">Lodderomyces beijingensis</name>
    <dbReference type="NCBI Taxonomy" id="1775926"/>
    <lineage>
        <taxon>Eukaryota</taxon>
        <taxon>Fungi</taxon>
        <taxon>Dikarya</taxon>
        <taxon>Ascomycota</taxon>
        <taxon>Saccharomycotina</taxon>
        <taxon>Pichiomycetes</taxon>
        <taxon>Debaryomycetaceae</taxon>
        <taxon>Candida/Lodderomyces clade</taxon>
        <taxon>Lodderomyces</taxon>
    </lineage>
</organism>
<evidence type="ECO:0000313" key="8">
    <source>
        <dbReference type="Proteomes" id="UP001497383"/>
    </source>
</evidence>
<sequence>MSGKPDSTEVDPLLPLSKQQEGAEPSPSRDIPDEPLLYLEEAANDVYEAVIENDEEYDEDEHNEDVVWLREQRLLNKTIHWFRRPSVLMIASITFLLAFASSSAESTRQVITLKLSCNALGAENCSRENAQVLMSNLQLGYSICGAIIMLVSSGKISPMSDLYGRRIFIIAVVACFFVGRTLKFLIMYNFDSLQFYPMIGCEIFTNLCGGIMSLLALSNCYISDVAEPHQRIYSLGLSIAAMFVGLSIGPLVGNFIISLTTKFGSTVELSSQEFIPLKLELLLLFVDLMIAIFVLPESRSEKARKKSRSLSRSSSQLNLQVATAQPPSKMETFLNQINFLKPLKLLWIPRELVSPANLNRINSDRFAILVLVSIDCAMSTLAISFGEIFILYGIYNYNWSPSNLGQFLAIACASKAIVLILLSPVISHKIFQHGFGFRVFKKRIDMVDFSMCLLGLVCEVIGIFGYSLAPSTFYFFSCTVICGFGSLVSPSLSSAIVKFYPETKIGELFGAVALLKNLFALVAPIFYISIYKYSLSKLHRPGLVFLVAGSLLTFCTVMLIIAKRVIRLDRNTRVPSLSRPSSIADIVEPPSPQHLQSTRQNSFTDLHRKNSFIQKERTGSSN</sequence>
<feature type="region of interest" description="Disordered" evidence="5">
    <location>
        <begin position="582"/>
        <end position="601"/>
    </location>
</feature>
<gene>
    <name evidence="7" type="ORF">LODBEIA_P07530</name>
</gene>
<evidence type="ECO:0000256" key="5">
    <source>
        <dbReference type="SAM" id="MobiDB-lite"/>
    </source>
</evidence>
<dbReference type="SUPFAM" id="SSF103473">
    <property type="entry name" value="MFS general substrate transporter"/>
    <property type="match status" value="1"/>
</dbReference>
<feature type="transmembrane region" description="Helical" evidence="6">
    <location>
        <begin position="139"/>
        <end position="156"/>
    </location>
</feature>
<feature type="transmembrane region" description="Helical" evidence="6">
    <location>
        <begin position="542"/>
        <end position="562"/>
    </location>
</feature>
<dbReference type="PANTHER" id="PTHR23507:SF1">
    <property type="entry name" value="FI18259P1-RELATED"/>
    <property type="match status" value="1"/>
</dbReference>
<feature type="transmembrane region" description="Helical" evidence="6">
    <location>
        <begin position="168"/>
        <end position="190"/>
    </location>
</feature>
<evidence type="ECO:0000313" key="7">
    <source>
        <dbReference type="EMBL" id="CAK9436195.1"/>
    </source>
</evidence>
<feature type="transmembrane region" description="Helical" evidence="6">
    <location>
        <begin position="447"/>
        <end position="467"/>
    </location>
</feature>
<feature type="transmembrane region" description="Helical" evidence="6">
    <location>
        <begin position="366"/>
        <end position="395"/>
    </location>
</feature>